<dbReference type="KEGG" id="aqu:100632250"/>
<dbReference type="SUPFAM" id="SSF56112">
    <property type="entry name" value="Protein kinase-like (PK-like)"/>
    <property type="match status" value="1"/>
</dbReference>
<dbReference type="InterPro" id="IPR000719">
    <property type="entry name" value="Prot_kinase_dom"/>
</dbReference>
<keyword evidence="7" id="KW-1185">Reference proteome</keyword>
<dbReference type="GO" id="GO:0005813">
    <property type="term" value="C:centrosome"/>
    <property type="evidence" value="ECO:0007669"/>
    <property type="project" value="TreeGrafter"/>
</dbReference>
<feature type="region of interest" description="Disordered" evidence="4">
    <location>
        <begin position="1"/>
        <end position="85"/>
    </location>
</feature>
<evidence type="ECO:0000256" key="4">
    <source>
        <dbReference type="SAM" id="MobiDB-lite"/>
    </source>
</evidence>
<organism evidence="6 7">
    <name type="scientific">Amphimedon queenslandica</name>
    <name type="common">Sponge</name>
    <dbReference type="NCBI Taxonomy" id="400682"/>
    <lineage>
        <taxon>Eukaryota</taxon>
        <taxon>Metazoa</taxon>
        <taxon>Porifera</taxon>
        <taxon>Demospongiae</taxon>
        <taxon>Heteroscleromorpha</taxon>
        <taxon>Haplosclerida</taxon>
        <taxon>Niphatidae</taxon>
        <taxon>Amphimedon</taxon>
    </lineage>
</organism>
<dbReference type="PROSITE" id="PS00108">
    <property type="entry name" value="PROTEIN_KINASE_ST"/>
    <property type="match status" value="1"/>
</dbReference>
<evidence type="ECO:0000313" key="6">
    <source>
        <dbReference type="EnsemblMetazoa" id="XP_019853973.1"/>
    </source>
</evidence>
<dbReference type="PANTHER" id="PTHR24345">
    <property type="entry name" value="SERINE/THREONINE-PROTEIN KINASE PLK"/>
    <property type="match status" value="1"/>
</dbReference>
<dbReference type="GO" id="GO:0000922">
    <property type="term" value="C:spindle pole"/>
    <property type="evidence" value="ECO:0007669"/>
    <property type="project" value="TreeGrafter"/>
</dbReference>
<dbReference type="EnsemblMetazoa" id="XM_019998414.1">
    <property type="protein sequence ID" value="XP_019853973.1"/>
    <property type="gene ID" value="LOC100632250"/>
</dbReference>
<dbReference type="GO" id="GO:0007052">
    <property type="term" value="P:mitotic spindle organization"/>
    <property type="evidence" value="ECO:0007669"/>
    <property type="project" value="TreeGrafter"/>
</dbReference>
<proteinExistence type="predicted"/>
<dbReference type="GO" id="GO:0042593">
    <property type="term" value="P:glucose homeostasis"/>
    <property type="evidence" value="ECO:0007669"/>
    <property type="project" value="InterPro"/>
</dbReference>
<feature type="domain" description="Protein kinase" evidence="5">
    <location>
        <begin position="120"/>
        <end position="380"/>
    </location>
</feature>
<name>A0AAN0JB97_AMPQE</name>
<dbReference type="GO" id="GO:0001558">
    <property type="term" value="P:regulation of cell growth"/>
    <property type="evidence" value="ECO:0007669"/>
    <property type="project" value="InterPro"/>
</dbReference>
<accession>A0AAN0JB97</accession>
<reference evidence="6" key="2">
    <citation type="submission" date="2024-06" db="UniProtKB">
        <authorList>
            <consortium name="EnsemblMetazoa"/>
        </authorList>
    </citation>
    <scope>IDENTIFICATION</scope>
</reference>
<dbReference type="GO" id="GO:0005737">
    <property type="term" value="C:cytoplasm"/>
    <property type="evidence" value="ECO:0007669"/>
    <property type="project" value="TreeGrafter"/>
</dbReference>
<feature type="compositionally biased region" description="Gly residues" evidence="4">
    <location>
        <begin position="14"/>
        <end position="25"/>
    </location>
</feature>
<dbReference type="CDD" id="cd14119">
    <property type="entry name" value="STKc_LKB1"/>
    <property type="match status" value="1"/>
</dbReference>
<dbReference type="RefSeq" id="XP_019853973.1">
    <property type="nucleotide sequence ID" value="XM_019998414.1"/>
</dbReference>
<dbReference type="Gene3D" id="1.10.510.10">
    <property type="entry name" value="Transferase(Phosphotransferase) domain 1"/>
    <property type="match status" value="1"/>
</dbReference>
<dbReference type="AlphaFoldDB" id="A0AAN0JB97"/>
<dbReference type="InterPro" id="IPR011009">
    <property type="entry name" value="Kinase-like_dom_sf"/>
</dbReference>
<dbReference type="FunFam" id="1.10.510.10:FF:001234">
    <property type="entry name" value="Serine/threonine-protein kinase par-4"/>
    <property type="match status" value="1"/>
</dbReference>
<dbReference type="Pfam" id="PF00069">
    <property type="entry name" value="Pkinase"/>
    <property type="match status" value="1"/>
</dbReference>
<dbReference type="GO" id="GO:0030010">
    <property type="term" value="P:establishment of cell polarity"/>
    <property type="evidence" value="ECO:0007669"/>
    <property type="project" value="InterPro"/>
</dbReference>
<reference evidence="7" key="1">
    <citation type="journal article" date="2010" name="Nature">
        <title>The Amphimedon queenslandica genome and the evolution of animal complexity.</title>
        <authorList>
            <person name="Srivastava M."/>
            <person name="Simakov O."/>
            <person name="Chapman J."/>
            <person name="Fahey B."/>
            <person name="Gauthier M.E."/>
            <person name="Mitros T."/>
            <person name="Richards G.S."/>
            <person name="Conaco C."/>
            <person name="Dacre M."/>
            <person name="Hellsten U."/>
            <person name="Larroux C."/>
            <person name="Putnam N.H."/>
            <person name="Stanke M."/>
            <person name="Adamska M."/>
            <person name="Darling A."/>
            <person name="Degnan S.M."/>
            <person name="Oakley T.H."/>
            <person name="Plachetzki D.C."/>
            <person name="Zhai Y."/>
            <person name="Adamski M."/>
            <person name="Calcino A."/>
            <person name="Cummins S.F."/>
            <person name="Goodstein D.M."/>
            <person name="Harris C."/>
            <person name="Jackson D.J."/>
            <person name="Leys S.P."/>
            <person name="Shu S."/>
            <person name="Woodcroft B.J."/>
            <person name="Vervoort M."/>
            <person name="Kosik K.S."/>
            <person name="Manning G."/>
            <person name="Degnan B.M."/>
            <person name="Rokhsar D.S."/>
        </authorList>
    </citation>
    <scope>NUCLEOTIDE SEQUENCE [LARGE SCALE GENOMIC DNA]</scope>
</reference>
<feature type="compositionally biased region" description="Basic residues" evidence="4">
    <location>
        <begin position="506"/>
        <end position="515"/>
    </location>
</feature>
<keyword evidence="1 3" id="KW-0547">Nucleotide-binding</keyword>
<sequence length="524" mass="59121">MATAMMNTPPHPPSGGGRGGSGRGHGITIDVSPPSPHDYIHSSPQPHSSRDRDYTSGMSPGSGDLPSPFFNHPQLIESPIPEEPGEDHFGDDFTDFPRYDSRDIVYEEPQRQAKIVGERYLKGDLLGVGAYSKVREMLDCVTLCRRAVKIMKQRRLSRILNGEENVRREIKILKKLNHRNVIKLLDVFSDDNKQKLYIVLEYCVGGLQEMLDKAPRNKFPIWQAHKYFVQLIEGLEYLHSCGIVHKDIKPGNLLLTTDDVVKISDFGVAEELDRFSQSDRCCNFQGSPAFQSPEIASGQDNWSGFKADIWASGVTLYHFTTGKFPFEGESVYKLFAVISQCTYTLPPELPPVLQDLIRGMLLKDPDKRLDIEQIRRHTWFISKHSKPLKEELVRFPPYQDSKDRYRGSTVIPYLESFYNYEGVAGLEATGRWDSQDEEALFDTQESSTGIPSATQSLASVSHERSLDTIASRKSRVHSQENVLFPTSKSVDELGVTAIGPIPSPKPPKKRRGSKRRISEQCTHQ</sequence>
<dbReference type="InterPro" id="IPR017441">
    <property type="entry name" value="Protein_kinase_ATP_BS"/>
</dbReference>
<feature type="region of interest" description="Disordered" evidence="4">
    <location>
        <begin position="493"/>
        <end position="524"/>
    </location>
</feature>
<dbReference type="Gene3D" id="3.30.200.20">
    <property type="entry name" value="Phosphorylase Kinase, domain 1"/>
    <property type="match status" value="1"/>
</dbReference>
<feature type="binding site" evidence="3">
    <location>
        <position position="149"/>
    </location>
    <ligand>
        <name>ATP</name>
        <dbReference type="ChEBI" id="CHEBI:30616"/>
    </ligand>
</feature>
<dbReference type="PANTHER" id="PTHR24345:SF93">
    <property type="entry name" value="SERINE_THREONINE-PROTEIN KINASE PLK1"/>
    <property type="match status" value="1"/>
</dbReference>
<dbReference type="GO" id="GO:0005634">
    <property type="term" value="C:nucleus"/>
    <property type="evidence" value="ECO:0007669"/>
    <property type="project" value="TreeGrafter"/>
</dbReference>
<evidence type="ECO:0000256" key="3">
    <source>
        <dbReference type="PROSITE-ProRule" id="PRU10141"/>
    </source>
</evidence>
<protein>
    <recommendedName>
        <fullName evidence="5">Protein kinase domain-containing protein</fullName>
    </recommendedName>
</protein>
<dbReference type="InterPro" id="IPR008271">
    <property type="entry name" value="Ser/Thr_kinase_AS"/>
</dbReference>
<dbReference type="GO" id="GO:0030295">
    <property type="term" value="F:protein kinase activator activity"/>
    <property type="evidence" value="ECO:0007669"/>
    <property type="project" value="InterPro"/>
</dbReference>
<evidence type="ECO:0000256" key="2">
    <source>
        <dbReference type="ARBA" id="ARBA00022840"/>
    </source>
</evidence>
<dbReference type="GO" id="GO:0005524">
    <property type="term" value="F:ATP binding"/>
    <property type="evidence" value="ECO:0007669"/>
    <property type="project" value="UniProtKB-UniRule"/>
</dbReference>
<dbReference type="SMART" id="SM00220">
    <property type="entry name" value="S_TKc"/>
    <property type="match status" value="1"/>
</dbReference>
<dbReference type="GO" id="GO:0004674">
    <property type="term" value="F:protein serine/threonine kinase activity"/>
    <property type="evidence" value="ECO:0007669"/>
    <property type="project" value="InterPro"/>
</dbReference>
<evidence type="ECO:0000256" key="1">
    <source>
        <dbReference type="ARBA" id="ARBA00022741"/>
    </source>
</evidence>
<dbReference type="PROSITE" id="PS00107">
    <property type="entry name" value="PROTEIN_KINASE_ATP"/>
    <property type="match status" value="1"/>
</dbReference>
<dbReference type="GeneID" id="100632250"/>
<evidence type="ECO:0000313" key="7">
    <source>
        <dbReference type="Proteomes" id="UP000007879"/>
    </source>
</evidence>
<dbReference type="PROSITE" id="PS50011">
    <property type="entry name" value="PROTEIN_KINASE_DOM"/>
    <property type="match status" value="1"/>
</dbReference>
<dbReference type="Proteomes" id="UP000007879">
    <property type="component" value="Unassembled WGS sequence"/>
</dbReference>
<dbReference type="InterPro" id="IPR039154">
    <property type="entry name" value="LKB1_c"/>
</dbReference>
<evidence type="ECO:0000259" key="5">
    <source>
        <dbReference type="PROSITE" id="PS50011"/>
    </source>
</evidence>
<dbReference type="FunFam" id="3.30.200.20:FF:000235">
    <property type="entry name" value="serine/threonine-protein kinase STK11"/>
    <property type="match status" value="1"/>
</dbReference>
<keyword evidence="2 3" id="KW-0067">ATP-binding</keyword>
<dbReference type="GO" id="GO:0000776">
    <property type="term" value="C:kinetochore"/>
    <property type="evidence" value="ECO:0007669"/>
    <property type="project" value="TreeGrafter"/>
</dbReference>